<dbReference type="OrthoDB" id="1091850at2"/>
<dbReference type="RefSeq" id="WP_090556742.1">
    <property type="nucleotide sequence ID" value="NZ_FNRA01000005.1"/>
</dbReference>
<sequence>MRKYAAAIIVFYIMFAWAGCKEDTTRFFPIMPSAGDTVALAGLYSRERPDSAWKSVFLDFSKEVQTGVLRSSWDLGFYCANDTFRVIINSSLGAAAAQTDKINLNNITETDTALLATSKKLVLTIDTGNATTVDPVQADKAAYLSGTVIKEISANSSANNVYIIKRGANTNLRFSKWIKVKINRTNNGYTVTYGNMNDNNNLYTTLTVTKDASYNWRYVSFSSRTSSYEPAKTSWDICWGSNTYVAMNADGTLITNPSGTVRAQQQPDFVLINFMAGVTAYEVIPGNDVTKIYDNFTEADALAIPQASWSAKRDAIGAKWRRLTTLDAGGSLDINIDRFYLVKDAKGNIYSVSFAGGGSRGNQIVRYKRLHDAETTIN</sequence>
<evidence type="ECO:0000313" key="2">
    <source>
        <dbReference type="Proteomes" id="UP000198850"/>
    </source>
</evidence>
<dbReference type="STRING" id="425514.SAMN05443550_105252"/>
<dbReference type="AlphaFoldDB" id="A0A1H4E729"/>
<dbReference type="EMBL" id="FNRA01000005">
    <property type="protein sequence ID" value="SEA80152.1"/>
    <property type="molecule type" value="Genomic_DNA"/>
</dbReference>
<protein>
    <submittedName>
        <fullName evidence="1">HmuY protein</fullName>
    </submittedName>
</protein>
<keyword evidence="2" id="KW-1185">Reference proteome</keyword>
<name>A0A1H4E729_9SPHI</name>
<dbReference type="PROSITE" id="PS51257">
    <property type="entry name" value="PROKAR_LIPOPROTEIN"/>
    <property type="match status" value="1"/>
</dbReference>
<reference evidence="1 2" key="1">
    <citation type="submission" date="2016-10" db="EMBL/GenBank/DDBJ databases">
        <authorList>
            <person name="de Groot N.N."/>
        </authorList>
    </citation>
    <scope>NUCLEOTIDE SEQUENCE [LARGE SCALE GENOMIC DNA]</scope>
    <source>
        <strain evidence="1 2">DSM 19033</strain>
    </source>
</reference>
<dbReference type="Proteomes" id="UP000198850">
    <property type="component" value="Unassembled WGS sequence"/>
</dbReference>
<proteinExistence type="predicted"/>
<gene>
    <name evidence="1" type="ORF">SAMN05443550_105252</name>
</gene>
<evidence type="ECO:0000313" key="1">
    <source>
        <dbReference type="EMBL" id="SEA80152.1"/>
    </source>
</evidence>
<organism evidence="1 2">
    <name type="scientific">Pedobacter hartonius</name>
    <dbReference type="NCBI Taxonomy" id="425514"/>
    <lineage>
        <taxon>Bacteria</taxon>
        <taxon>Pseudomonadati</taxon>
        <taxon>Bacteroidota</taxon>
        <taxon>Sphingobacteriia</taxon>
        <taxon>Sphingobacteriales</taxon>
        <taxon>Sphingobacteriaceae</taxon>
        <taxon>Pedobacter</taxon>
    </lineage>
</organism>
<accession>A0A1H4E729</accession>